<evidence type="ECO:0000256" key="1">
    <source>
        <dbReference type="ARBA" id="ARBA00004123"/>
    </source>
</evidence>
<dbReference type="InterPro" id="IPR017884">
    <property type="entry name" value="SANT_dom"/>
</dbReference>
<dbReference type="GO" id="GO:0009908">
    <property type="term" value="P:flower development"/>
    <property type="evidence" value="ECO:0007669"/>
    <property type="project" value="UniProtKB-ARBA"/>
</dbReference>
<dbReference type="SUPFAM" id="SSF46689">
    <property type="entry name" value="Homeodomain-like"/>
    <property type="match status" value="2"/>
</dbReference>
<dbReference type="CDD" id="cd00167">
    <property type="entry name" value="SANT"/>
    <property type="match status" value="2"/>
</dbReference>
<keyword evidence="12" id="KW-1185">Reference proteome</keyword>
<dbReference type="GO" id="GO:0048262">
    <property type="term" value="P:determination of dorsal/ventral asymmetry"/>
    <property type="evidence" value="ECO:0007669"/>
    <property type="project" value="UniProtKB-ARBA"/>
</dbReference>
<feature type="domain" description="SANT" evidence="9">
    <location>
        <begin position="108"/>
        <end position="161"/>
    </location>
</feature>
<evidence type="ECO:0000256" key="5">
    <source>
        <dbReference type="ARBA" id="ARBA00023163"/>
    </source>
</evidence>
<dbReference type="InterPro" id="IPR006447">
    <property type="entry name" value="Myb_dom_plants"/>
</dbReference>
<protein>
    <submittedName>
        <fullName evidence="11">Transcription factor SRM1</fullName>
    </submittedName>
</protein>
<dbReference type="EMBL" id="JACGWL010000016">
    <property type="protein sequence ID" value="KAK4385455.1"/>
    <property type="molecule type" value="Genomic_DNA"/>
</dbReference>
<gene>
    <name evidence="11" type="ORF">Sango_2669500</name>
</gene>
<dbReference type="InterPro" id="IPR017930">
    <property type="entry name" value="Myb_dom"/>
</dbReference>
<feature type="compositionally biased region" description="Polar residues" evidence="7">
    <location>
        <begin position="81"/>
        <end position="101"/>
    </location>
</feature>
<comment type="caution">
    <text evidence="11">The sequence shown here is derived from an EMBL/GenBank/DDBJ whole genome shotgun (WGS) entry which is preliminary data.</text>
</comment>
<evidence type="ECO:0000256" key="6">
    <source>
        <dbReference type="ARBA" id="ARBA00023242"/>
    </source>
</evidence>
<feature type="domain" description="HTH myb-type" evidence="10">
    <location>
        <begin position="105"/>
        <end position="161"/>
    </location>
</feature>
<evidence type="ECO:0000313" key="11">
    <source>
        <dbReference type="EMBL" id="KAK4385455.1"/>
    </source>
</evidence>
<keyword evidence="5" id="KW-0804">Transcription</keyword>
<organism evidence="11 12">
    <name type="scientific">Sesamum angolense</name>
    <dbReference type="NCBI Taxonomy" id="2727404"/>
    <lineage>
        <taxon>Eukaryota</taxon>
        <taxon>Viridiplantae</taxon>
        <taxon>Streptophyta</taxon>
        <taxon>Embryophyta</taxon>
        <taxon>Tracheophyta</taxon>
        <taxon>Spermatophyta</taxon>
        <taxon>Magnoliopsida</taxon>
        <taxon>eudicotyledons</taxon>
        <taxon>Gunneridae</taxon>
        <taxon>Pentapetalae</taxon>
        <taxon>asterids</taxon>
        <taxon>lamiids</taxon>
        <taxon>Lamiales</taxon>
        <taxon>Pedaliaceae</taxon>
        <taxon>Sesamum</taxon>
    </lineage>
</organism>
<accession>A0AAE1W291</accession>
<evidence type="ECO:0000259" key="10">
    <source>
        <dbReference type="PROSITE" id="PS51294"/>
    </source>
</evidence>
<dbReference type="Pfam" id="PF00249">
    <property type="entry name" value="Myb_DNA-binding"/>
    <property type="match status" value="2"/>
</dbReference>
<evidence type="ECO:0000256" key="4">
    <source>
        <dbReference type="ARBA" id="ARBA00023125"/>
    </source>
</evidence>
<dbReference type="Gene3D" id="1.10.10.60">
    <property type="entry name" value="Homeodomain-like"/>
    <property type="match status" value="2"/>
</dbReference>
<dbReference type="GO" id="GO:0003677">
    <property type="term" value="F:DNA binding"/>
    <property type="evidence" value="ECO:0007669"/>
    <property type="project" value="UniProtKB-KW"/>
</dbReference>
<keyword evidence="4" id="KW-0238">DNA-binding</keyword>
<feature type="domain" description="Myb-like" evidence="8">
    <location>
        <begin position="105"/>
        <end position="157"/>
    </location>
</feature>
<evidence type="ECO:0000256" key="3">
    <source>
        <dbReference type="ARBA" id="ARBA00023015"/>
    </source>
</evidence>
<comment type="subcellular location">
    <subcellularLocation>
        <location evidence="1">Nucleus</location>
    </subcellularLocation>
</comment>
<reference evidence="11" key="2">
    <citation type="journal article" date="2024" name="Plant">
        <title>Genomic evolution and insights into agronomic trait innovations of Sesamum species.</title>
        <authorList>
            <person name="Miao H."/>
            <person name="Wang L."/>
            <person name="Qu L."/>
            <person name="Liu H."/>
            <person name="Sun Y."/>
            <person name="Le M."/>
            <person name="Wang Q."/>
            <person name="Wei S."/>
            <person name="Zheng Y."/>
            <person name="Lin W."/>
            <person name="Duan Y."/>
            <person name="Cao H."/>
            <person name="Xiong S."/>
            <person name="Wang X."/>
            <person name="Wei L."/>
            <person name="Li C."/>
            <person name="Ma Q."/>
            <person name="Ju M."/>
            <person name="Zhao R."/>
            <person name="Li G."/>
            <person name="Mu C."/>
            <person name="Tian Q."/>
            <person name="Mei H."/>
            <person name="Zhang T."/>
            <person name="Gao T."/>
            <person name="Zhang H."/>
        </authorList>
    </citation>
    <scope>NUCLEOTIDE SEQUENCE</scope>
    <source>
        <strain evidence="11">K16</strain>
    </source>
</reference>
<sequence>MMMANYSTWSWSDDKIFENALVEFPEGVENRWQKIADCLPGKSPEGVRVHYMTLLYDVGQIESGLIQLPSYSDHDHGNVKQVGSSSGGRTSFASCRSQPSAFQRKERKKSRPWTKEEHRLFLIGLQRYGKSDWRSISRNLVVTRLPQQVASHAQKYFKRLNTAKESRKRSSIHDLTITDPDCLLVPAPTNHLVPPDFGNSEELNRLMSW</sequence>
<evidence type="ECO:0000313" key="12">
    <source>
        <dbReference type="Proteomes" id="UP001289374"/>
    </source>
</evidence>
<dbReference type="Proteomes" id="UP001289374">
    <property type="component" value="Unassembled WGS sequence"/>
</dbReference>
<evidence type="ECO:0000259" key="9">
    <source>
        <dbReference type="PROSITE" id="PS51293"/>
    </source>
</evidence>
<dbReference type="NCBIfam" id="TIGR01557">
    <property type="entry name" value="myb_SHAQKYF"/>
    <property type="match status" value="1"/>
</dbReference>
<evidence type="ECO:0000256" key="2">
    <source>
        <dbReference type="ARBA" id="ARBA00022473"/>
    </source>
</evidence>
<dbReference type="PROSITE" id="PS51294">
    <property type="entry name" value="HTH_MYB"/>
    <property type="match status" value="1"/>
</dbReference>
<dbReference type="FunFam" id="1.10.10.60:FF:000154">
    <property type="entry name" value="Transcription factor SRM1"/>
    <property type="match status" value="1"/>
</dbReference>
<reference evidence="11" key="1">
    <citation type="submission" date="2020-06" db="EMBL/GenBank/DDBJ databases">
        <authorList>
            <person name="Li T."/>
            <person name="Hu X."/>
            <person name="Zhang T."/>
            <person name="Song X."/>
            <person name="Zhang H."/>
            <person name="Dai N."/>
            <person name="Sheng W."/>
            <person name="Hou X."/>
            <person name="Wei L."/>
        </authorList>
    </citation>
    <scope>NUCLEOTIDE SEQUENCE</scope>
    <source>
        <strain evidence="11">K16</strain>
        <tissue evidence="11">Leaf</tissue>
    </source>
</reference>
<dbReference type="FunFam" id="1.10.10.60:FF:000009">
    <property type="entry name" value="transcription factor MYB1R1"/>
    <property type="match status" value="1"/>
</dbReference>
<dbReference type="AlphaFoldDB" id="A0AAE1W291"/>
<dbReference type="PANTHER" id="PTHR44042">
    <property type="entry name" value="DUPLICATED HOMEODOMAIN-LIKE SUPERFAMILY PROTEIN-RELATED"/>
    <property type="match status" value="1"/>
</dbReference>
<dbReference type="InterPro" id="IPR009057">
    <property type="entry name" value="Homeodomain-like_sf"/>
</dbReference>
<dbReference type="PANTHER" id="PTHR44042:SF69">
    <property type="entry name" value="TRANSCRIPTION FACTOR MYB-RELATED FAMILY"/>
    <property type="match status" value="1"/>
</dbReference>
<proteinExistence type="predicted"/>
<dbReference type="PROSITE" id="PS50090">
    <property type="entry name" value="MYB_LIKE"/>
    <property type="match status" value="2"/>
</dbReference>
<keyword evidence="6" id="KW-0539">Nucleus</keyword>
<dbReference type="InterPro" id="IPR001005">
    <property type="entry name" value="SANT/Myb"/>
</dbReference>
<name>A0AAE1W291_9LAMI</name>
<evidence type="ECO:0000259" key="8">
    <source>
        <dbReference type="PROSITE" id="PS50090"/>
    </source>
</evidence>
<keyword evidence="3" id="KW-0805">Transcription regulation</keyword>
<dbReference type="GO" id="GO:0005634">
    <property type="term" value="C:nucleus"/>
    <property type="evidence" value="ECO:0007669"/>
    <property type="project" value="UniProtKB-SubCell"/>
</dbReference>
<feature type="region of interest" description="Disordered" evidence="7">
    <location>
        <begin position="76"/>
        <end position="111"/>
    </location>
</feature>
<dbReference type="PROSITE" id="PS51293">
    <property type="entry name" value="SANT"/>
    <property type="match status" value="1"/>
</dbReference>
<evidence type="ECO:0000256" key="7">
    <source>
        <dbReference type="SAM" id="MobiDB-lite"/>
    </source>
</evidence>
<keyword evidence="2" id="KW-0217">Developmental protein</keyword>
<dbReference type="SMART" id="SM00717">
    <property type="entry name" value="SANT"/>
    <property type="match status" value="2"/>
</dbReference>
<feature type="domain" description="Myb-like" evidence="8">
    <location>
        <begin position="7"/>
        <end position="55"/>
    </location>
</feature>